<gene>
    <name evidence="2" type="ORF">DAMO_0605</name>
</gene>
<feature type="domain" description="PIN" evidence="1">
    <location>
        <begin position="5"/>
        <end position="118"/>
    </location>
</feature>
<organism evidence="2 3">
    <name type="scientific">Methylomirabilis oxygeniifera</name>
    <dbReference type="NCBI Taxonomy" id="671143"/>
    <lineage>
        <taxon>Bacteria</taxon>
        <taxon>Candidatus Methylomirabilota</taxon>
        <taxon>Candidatus Methylomirabilia</taxon>
        <taxon>Candidatus Methylomirabilales</taxon>
        <taxon>Candidatus Methylomirabilaceae</taxon>
        <taxon>Candidatus Methylomirabilis</taxon>
    </lineage>
</organism>
<dbReference type="InterPro" id="IPR029060">
    <property type="entry name" value="PIN-like_dom_sf"/>
</dbReference>
<proteinExistence type="predicted"/>
<dbReference type="STRING" id="671143.DAMO_0605"/>
<accession>D5MKN2</accession>
<reference evidence="2 3" key="1">
    <citation type="journal article" date="2010" name="Nature">
        <title>Nitrite-driven anaerobic methane oxidation by oxygenic bacteria.</title>
        <authorList>
            <person name="Ettwig K.F."/>
            <person name="Butler M.K."/>
            <person name="Le Paslier D."/>
            <person name="Pelletier E."/>
            <person name="Mangenot S."/>
            <person name="Kuypers M.M.M."/>
            <person name="Schreiber F."/>
            <person name="Dutilh B.E."/>
            <person name="Zedelius J."/>
            <person name="de Beer D."/>
            <person name="Gloerich J."/>
            <person name="Wessels H.J.C.T."/>
            <person name="van Allen T."/>
            <person name="Luesken F."/>
            <person name="Wu M."/>
            <person name="van de Pas-Schoonen K.T."/>
            <person name="Op den Camp H.J.M."/>
            <person name="Janssen-Megens E.M."/>
            <person name="Francoijs K-J."/>
            <person name="Stunnenberg H."/>
            <person name="Weissenbach J."/>
            <person name="Jetten M.S.M."/>
            <person name="Strous M."/>
        </authorList>
    </citation>
    <scope>NUCLEOTIDE SEQUENCE [LARGE SCALE GENOMIC DNA]</scope>
</reference>
<dbReference type="EMBL" id="FP565575">
    <property type="protein sequence ID" value="CBE67679.1"/>
    <property type="molecule type" value="Genomic_DNA"/>
</dbReference>
<dbReference type="InterPro" id="IPR002716">
    <property type="entry name" value="PIN_dom"/>
</dbReference>
<dbReference type="Proteomes" id="UP000006898">
    <property type="component" value="Chromosome"/>
</dbReference>
<dbReference type="Gene3D" id="3.40.50.1010">
    <property type="entry name" value="5'-nuclease"/>
    <property type="match status" value="1"/>
</dbReference>
<dbReference type="SUPFAM" id="SSF88723">
    <property type="entry name" value="PIN domain-like"/>
    <property type="match status" value="1"/>
</dbReference>
<evidence type="ECO:0000259" key="1">
    <source>
        <dbReference type="Pfam" id="PF01850"/>
    </source>
</evidence>
<dbReference type="eggNOG" id="COG4374">
    <property type="taxonomic scope" value="Bacteria"/>
</dbReference>
<protein>
    <submittedName>
        <fullName evidence="2">PilT protein-like protein</fullName>
    </submittedName>
</protein>
<dbReference type="PATRIC" id="fig|671143.5.peg.527"/>
<sequence>MSKAVLDASALLALLNQEEGAERVAPFLSDAVISTVNLAEIVTRLALAGMPETAIRETLAFLPLESVPFDIGQAIEVGLLAPTTKPSGLSLGDRACLILARRLDATAVTADQAWVNIDAGVAVELIR</sequence>
<evidence type="ECO:0000313" key="3">
    <source>
        <dbReference type="Proteomes" id="UP000006898"/>
    </source>
</evidence>
<dbReference type="KEGG" id="mox:DAMO_0605"/>
<dbReference type="AlphaFoldDB" id="D5MKN2"/>
<dbReference type="CDD" id="cd18682">
    <property type="entry name" value="PIN_VapC-like"/>
    <property type="match status" value="1"/>
</dbReference>
<dbReference type="Pfam" id="PF01850">
    <property type="entry name" value="PIN"/>
    <property type="match status" value="1"/>
</dbReference>
<evidence type="ECO:0000313" key="2">
    <source>
        <dbReference type="EMBL" id="CBE67679.1"/>
    </source>
</evidence>
<dbReference type="HOGENOM" id="CLU_135601_0_0_0"/>
<name>D5MKN2_METO1</name>